<dbReference type="Proteomes" id="UP000309997">
    <property type="component" value="Unassembled WGS sequence"/>
</dbReference>
<sequence length="130" mass="14973">MIQLEIRCKSVLTEEICICSDDSLFMAGNFSYLAFQFLINFLGSAKMFPMNEECFRVLDDFLLLHIMLHIRFGQQQGKKMKRQGVVPNKDMGNDVSCSIKIEFLAAEMLKEMVYRMGEGILCLYGMANYI</sequence>
<keyword evidence="2" id="KW-1185">Reference proteome</keyword>
<protein>
    <submittedName>
        <fullName evidence="1">Uncharacterized protein</fullName>
    </submittedName>
</protein>
<organism evidence="1 2">
    <name type="scientific">Populus alba</name>
    <name type="common">White poplar</name>
    <dbReference type="NCBI Taxonomy" id="43335"/>
    <lineage>
        <taxon>Eukaryota</taxon>
        <taxon>Viridiplantae</taxon>
        <taxon>Streptophyta</taxon>
        <taxon>Embryophyta</taxon>
        <taxon>Tracheophyta</taxon>
        <taxon>Spermatophyta</taxon>
        <taxon>Magnoliopsida</taxon>
        <taxon>eudicotyledons</taxon>
        <taxon>Gunneridae</taxon>
        <taxon>Pentapetalae</taxon>
        <taxon>rosids</taxon>
        <taxon>fabids</taxon>
        <taxon>Malpighiales</taxon>
        <taxon>Salicaceae</taxon>
        <taxon>Saliceae</taxon>
        <taxon>Populus</taxon>
    </lineage>
</organism>
<accession>A0ACC4BTR1</accession>
<reference evidence="1 2" key="1">
    <citation type="journal article" date="2024" name="Plant Biotechnol. J.">
        <title>Genome and CRISPR/Cas9 system of a widespread forest tree (Populus alba) in the world.</title>
        <authorList>
            <person name="Liu Y.J."/>
            <person name="Jiang P.F."/>
            <person name="Han X.M."/>
            <person name="Li X.Y."/>
            <person name="Wang H.M."/>
            <person name="Wang Y.J."/>
            <person name="Wang X.X."/>
            <person name="Zeng Q.Y."/>
        </authorList>
    </citation>
    <scope>NUCLEOTIDE SEQUENCE [LARGE SCALE GENOMIC DNA]</scope>
    <source>
        <strain evidence="2">cv. PAL-ZL1</strain>
    </source>
</reference>
<gene>
    <name evidence="1" type="ORF">D5086_015898</name>
</gene>
<evidence type="ECO:0000313" key="1">
    <source>
        <dbReference type="EMBL" id="KAL3581566.1"/>
    </source>
</evidence>
<name>A0ACC4BTR1_POPAL</name>
<comment type="caution">
    <text evidence="1">The sequence shown here is derived from an EMBL/GenBank/DDBJ whole genome shotgun (WGS) entry which is preliminary data.</text>
</comment>
<evidence type="ECO:0000313" key="2">
    <source>
        <dbReference type="Proteomes" id="UP000309997"/>
    </source>
</evidence>
<proteinExistence type="predicted"/>
<dbReference type="EMBL" id="RCHU02000008">
    <property type="protein sequence ID" value="KAL3581566.1"/>
    <property type="molecule type" value="Genomic_DNA"/>
</dbReference>